<dbReference type="WBParaSite" id="BPAG_0000385101-mRNA-1">
    <property type="protein sequence ID" value="BPAG_0000385101-mRNA-1"/>
    <property type="gene ID" value="BPAG_0000385101"/>
</dbReference>
<dbReference type="EMBL" id="UZAD01001380">
    <property type="protein sequence ID" value="VDN85005.1"/>
    <property type="molecule type" value="Genomic_DNA"/>
</dbReference>
<reference evidence="3" key="1">
    <citation type="submission" date="2017-02" db="UniProtKB">
        <authorList>
            <consortium name="WormBaseParasite"/>
        </authorList>
    </citation>
    <scope>IDENTIFICATION</scope>
</reference>
<dbReference type="AlphaFoldDB" id="A0A0N4T6L8"/>
<accession>A0A0N4T6L8</accession>
<organism evidence="3">
    <name type="scientific">Brugia pahangi</name>
    <name type="common">Filarial nematode worm</name>
    <dbReference type="NCBI Taxonomy" id="6280"/>
    <lineage>
        <taxon>Eukaryota</taxon>
        <taxon>Metazoa</taxon>
        <taxon>Ecdysozoa</taxon>
        <taxon>Nematoda</taxon>
        <taxon>Chromadorea</taxon>
        <taxon>Rhabditida</taxon>
        <taxon>Spirurina</taxon>
        <taxon>Spiruromorpha</taxon>
        <taxon>Filarioidea</taxon>
        <taxon>Onchocercidae</taxon>
        <taxon>Brugia</taxon>
    </lineage>
</organism>
<keyword evidence="2" id="KW-1185">Reference proteome</keyword>
<proteinExistence type="predicted"/>
<evidence type="ECO:0000313" key="1">
    <source>
        <dbReference type="EMBL" id="VDN85005.1"/>
    </source>
</evidence>
<evidence type="ECO:0000313" key="3">
    <source>
        <dbReference type="WBParaSite" id="BPAG_0000385101-mRNA-1"/>
    </source>
</evidence>
<name>A0A0N4T6L8_BRUPA</name>
<evidence type="ECO:0000313" key="2">
    <source>
        <dbReference type="Proteomes" id="UP000278627"/>
    </source>
</evidence>
<gene>
    <name evidence="1" type="ORF">BPAG_LOCUS3819</name>
</gene>
<sequence length="80" mass="9047">MITIIESMREADENEERTLEKKEQKRKCLGKSTSLECETGKICLCYRGDGARVEVMEGISGTAFRYLSNLVATGPERTER</sequence>
<dbReference type="Proteomes" id="UP000278627">
    <property type="component" value="Unassembled WGS sequence"/>
</dbReference>
<protein>
    <submittedName>
        <fullName evidence="3">Thyroglobulin type-1 domain-containing protein</fullName>
    </submittedName>
</protein>
<reference evidence="1 2" key="2">
    <citation type="submission" date="2018-11" db="EMBL/GenBank/DDBJ databases">
        <authorList>
            <consortium name="Pathogen Informatics"/>
        </authorList>
    </citation>
    <scope>NUCLEOTIDE SEQUENCE [LARGE SCALE GENOMIC DNA]</scope>
</reference>